<gene>
    <name evidence="1" type="ORF">CPELLU_LOCUS20866</name>
</gene>
<dbReference type="EMBL" id="CAJVQA010068673">
    <property type="protein sequence ID" value="CAG8832566.1"/>
    <property type="molecule type" value="Genomic_DNA"/>
</dbReference>
<name>A0A9N9PL42_9GLOM</name>
<feature type="non-terminal residue" evidence="1">
    <location>
        <position position="1"/>
    </location>
</feature>
<evidence type="ECO:0000313" key="2">
    <source>
        <dbReference type="Proteomes" id="UP000789759"/>
    </source>
</evidence>
<accession>A0A9N9PL42</accession>
<organism evidence="1 2">
    <name type="scientific">Cetraspora pellucida</name>
    <dbReference type="NCBI Taxonomy" id="1433469"/>
    <lineage>
        <taxon>Eukaryota</taxon>
        <taxon>Fungi</taxon>
        <taxon>Fungi incertae sedis</taxon>
        <taxon>Mucoromycota</taxon>
        <taxon>Glomeromycotina</taxon>
        <taxon>Glomeromycetes</taxon>
        <taxon>Diversisporales</taxon>
        <taxon>Gigasporaceae</taxon>
        <taxon>Cetraspora</taxon>
    </lineage>
</organism>
<evidence type="ECO:0000313" key="1">
    <source>
        <dbReference type="EMBL" id="CAG8832566.1"/>
    </source>
</evidence>
<dbReference type="OrthoDB" id="10262287at2759"/>
<protein>
    <submittedName>
        <fullName evidence="1">20556_t:CDS:1</fullName>
    </submittedName>
</protein>
<sequence>VRGKKWLVLDPNISGPLSLIAEFSLLKHHQNEYVENPNVEKYEYTLFFVPCRTMICQKVLEAGSL</sequence>
<keyword evidence="2" id="KW-1185">Reference proteome</keyword>
<feature type="non-terminal residue" evidence="1">
    <location>
        <position position="65"/>
    </location>
</feature>
<dbReference type="AlphaFoldDB" id="A0A9N9PL42"/>
<proteinExistence type="predicted"/>
<dbReference type="SUPFAM" id="SSF56815">
    <property type="entry name" value="Sec1/munc18-like (SM) proteins"/>
    <property type="match status" value="1"/>
</dbReference>
<dbReference type="InterPro" id="IPR043154">
    <property type="entry name" value="Sec-1-like_dom1"/>
</dbReference>
<reference evidence="1" key="1">
    <citation type="submission" date="2021-06" db="EMBL/GenBank/DDBJ databases">
        <authorList>
            <person name="Kallberg Y."/>
            <person name="Tangrot J."/>
            <person name="Rosling A."/>
        </authorList>
    </citation>
    <scope>NUCLEOTIDE SEQUENCE</scope>
    <source>
        <strain evidence="1">FL966</strain>
    </source>
</reference>
<dbReference type="Proteomes" id="UP000789759">
    <property type="component" value="Unassembled WGS sequence"/>
</dbReference>
<dbReference type="InterPro" id="IPR036045">
    <property type="entry name" value="Sec1-like_sf"/>
</dbReference>
<dbReference type="Gene3D" id="3.40.50.2060">
    <property type="match status" value="1"/>
</dbReference>
<comment type="caution">
    <text evidence="1">The sequence shown here is derived from an EMBL/GenBank/DDBJ whole genome shotgun (WGS) entry which is preliminary data.</text>
</comment>